<comment type="cofactor">
    <cofactor evidence="1">
        <name>FMN</name>
        <dbReference type="ChEBI" id="CHEBI:58210"/>
    </cofactor>
</comment>
<keyword evidence="2" id="KW-0285">Flavoprotein</keyword>
<dbReference type="Proteomes" id="UP000494249">
    <property type="component" value="Unassembled WGS sequence"/>
</dbReference>
<dbReference type="Pfam" id="PF01613">
    <property type="entry name" value="Flavin_Reduct"/>
    <property type="match status" value="1"/>
</dbReference>
<evidence type="ECO:0000313" key="6">
    <source>
        <dbReference type="Proteomes" id="UP000494249"/>
    </source>
</evidence>
<gene>
    <name evidence="5" type="ORF">LMG22037_00740</name>
</gene>
<dbReference type="InterPro" id="IPR052174">
    <property type="entry name" value="Flavoredoxin"/>
</dbReference>
<feature type="domain" description="Flavin reductase like" evidence="4">
    <location>
        <begin position="37"/>
        <end position="180"/>
    </location>
</feature>
<evidence type="ECO:0000313" key="5">
    <source>
        <dbReference type="EMBL" id="CAB3647604.1"/>
    </source>
</evidence>
<dbReference type="GO" id="GO:0010181">
    <property type="term" value="F:FMN binding"/>
    <property type="evidence" value="ECO:0007669"/>
    <property type="project" value="InterPro"/>
</dbReference>
<evidence type="ECO:0000256" key="1">
    <source>
        <dbReference type="ARBA" id="ARBA00001917"/>
    </source>
</evidence>
<dbReference type="AlphaFoldDB" id="A0A6J4ZYG2"/>
<dbReference type="SMART" id="SM00903">
    <property type="entry name" value="Flavin_Reduct"/>
    <property type="match status" value="1"/>
</dbReference>
<comment type="similarity">
    <text evidence="3">Belongs to the flavoredoxin family.</text>
</comment>
<evidence type="ECO:0000256" key="3">
    <source>
        <dbReference type="ARBA" id="ARBA00038054"/>
    </source>
</evidence>
<name>A0A6J4ZYG2_9BURK</name>
<dbReference type="PANTHER" id="PTHR43567:SF1">
    <property type="entry name" value="FLAVOREDOXIN"/>
    <property type="match status" value="1"/>
</dbReference>
<dbReference type="Gene3D" id="2.30.110.10">
    <property type="entry name" value="Electron Transport, Fmn-binding Protein, Chain A"/>
    <property type="match status" value="1"/>
</dbReference>
<dbReference type="InterPro" id="IPR002563">
    <property type="entry name" value="Flavin_Rdtase-like_dom"/>
</dbReference>
<dbReference type="SUPFAM" id="SSF50475">
    <property type="entry name" value="FMN-binding split barrel"/>
    <property type="match status" value="1"/>
</dbReference>
<protein>
    <recommendedName>
        <fullName evidence="4">Flavin reductase like domain-containing protein</fullName>
    </recommendedName>
</protein>
<sequence length="220" mass="23534">MKGGGLPAAALTDQIFGQKPSMKVTREPVALPRATQLLNHGPVTIITSAHSGRSNVMAASWAMPLDFNPPKMVVVVDSRTLTRQLIKASGVFGLQLPSRKFAAQTLAVGTNAGLAIDKFSAFELETFAAEKIDVPMLAGCITWMECKVIPDDSQRHDLIIGEVVAAYADSRVYSNNRWHFGDDPDLRTCHYVAGGTFFATGEAFEVSPAANALSASPASR</sequence>
<dbReference type="EMBL" id="CADIKB010000002">
    <property type="protein sequence ID" value="CAB3647604.1"/>
    <property type="molecule type" value="Genomic_DNA"/>
</dbReference>
<reference evidence="5 6" key="1">
    <citation type="submission" date="2020-04" db="EMBL/GenBank/DDBJ databases">
        <authorList>
            <person name="De Canck E."/>
        </authorList>
    </citation>
    <scope>NUCLEOTIDE SEQUENCE [LARGE SCALE GENOMIC DNA]</scope>
    <source>
        <strain evidence="5 6">LMG 22037</strain>
    </source>
</reference>
<dbReference type="GO" id="GO:0016646">
    <property type="term" value="F:oxidoreductase activity, acting on the CH-NH group of donors, NAD or NADP as acceptor"/>
    <property type="evidence" value="ECO:0007669"/>
    <property type="project" value="UniProtKB-ARBA"/>
</dbReference>
<evidence type="ECO:0000259" key="4">
    <source>
        <dbReference type="SMART" id="SM00903"/>
    </source>
</evidence>
<dbReference type="PANTHER" id="PTHR43567">
    <property type="entry name" value="FLAVOREDOXIN-RELATED-RELATED"/>
    <property type="match status" value="1"/>
</dbReference>
<proteinExistence type="inferred from homology"/>
<dbReference type="InterPro" id="IPR012349">
    <property type="entry name" value="Split_barrel_FMN-bd"/>
</dbReference>
<accession>A0A6J4ZYG2</accession>
<evidence type="ECO:0000256" key="2">
    <source>
        <dbReference type="ARBA" id="ARBA00022630"/>
    </source>
</evidence>
<organism evidence="5 6">
    <name type="scientific">Paraburkholderia phenoliruptrix</name>
    <dbReference type="NCBI Taxonomy" id="252970"/>
    <lineage>
        <taxon>Bacteria</taxon>
        <taxon>Pseudomonadati</taxon>
        <taxon>Pseudomonadota</taxon>
        <taxon>Betaproteobacteria</taxon>
        <taxon>Burkholderiales</taxon>
        <taxon>Burkholderiaceae</taxon>
        <taxon>Paraburkholderia</taxon>
    </lineage>
</organism>